<proteinExistence type="predicted"/>
<keyword evidence="6" id="KW-1185">Reference proteome</keyword>
<gene>
    <name evidence="5" type="ORF">A3860_27360</name>
</gene>
<dbReference type="EMBL" id="LVYD01000049">
    <property type="protein sequence ID" value="OQP62730.1"/>
    <property type="molecule type" value="Genomic_DNA"/>
</dbReference>
<dbReference type="AlphaFoldDB" id="A0A1V9FWN9"/>
<dbReference type="NCBIfam" id="NF033679">
    <property type="entry name" value="DNRLRE_dom"/>
    <property type="match status" value="1"/>
</dbReference>
<protein>
    <recommendedName>
        <fullName evidence="4">Carbohydrate-binding module family 96 domain-containing protein</fullName>
    </recommendedName>
</protein>
<evidence type="ECO:0000313" key="6">
    <source>
        <dbReference type="Proteomes" id="UP000192796"/>
    </source>
</evidence>
<organism evidence="5 6">
    <name type="scientific">Niastella vici</name>
    <dbReference type="NCBI Taxonomy" id="1703345"/>
    <lineage>
        <taxon>Bacteria</taxon>
        <taxon>Pseudomonadati</taxon>
        <taxon>Bacteroidota</taxon>
        <taxon>Chitinophagia</taxon>
        <taxon>Chitinophagales</taxon>
        <taxon>Chitinophagaceae</taxon>
        <taxon>Niastella</taxon>
    </lineage>
</organism>
<evidence type="ECO:0000256" key="1">
    <source>
        <dbReference type="ARBA" id="ARBA00004613"/>
    </source>
</evidence>
<keyword evidence="2" id="KW-0964">Secreted</keyword>
<dbReference type="GO" id="GO:0005576">
    <property type="term" value="C:extracellular region"/>
    <property type="evidence" value="ECO:0007669"/>
    <property type="project" value="UniProtKB-SubCell"/>
</dbReference>
<comment type="caution">
    <text evidence="5">The sequence shown here is derived from an EMBL/GenBank/DDBJ whole genome shotgun (WGS) entry which is preliminary data.</text>
</comment>
<evidence type="ECO:0000256" key="2">
    <source>
        <dbReference type="ARBA" id="ARBA00022525"/>
    </source>
</evidence>
<sequence>MKKDKAVTNKRITYQLNIFKTNHIYFMKKINFLFLQSACAFLVGTSAFSQVTQTEMTFQPNACHGKDTHVNYITNNPSAGNSNYGTYDEMVPFTWTFNGSVGSCRALIDFTDLQLIPQGTVVTYAYLSLYGKPSSLTAPQGNYGTNACYVQRVTSSWDENTVTWNTQPASTTTNQVTLPGSNGVQFNYDVIDLNITTLLQDIINQPPASRYGFLIRLQTESTYRSLIFASSDYADATRRPKLRLGLNFCSDSTARRGTQQSQIFTPDVLGKDDNVQSNVSALVKSNLSAGNITVDYALNQDGKTYVEIVSIDGAVLKVLEVDGTKGKHTKTINLDSQLLKNKMAVLVVKQGNSKTANPFIISQ</sequence>
<dbReference type="Pfam" id="PF24517">
    <property type="entry name" value="CBM96"/>
    <property type="match status" value="1"/>
</dbReference>
<dbReference type="InterPro" id="IPR055372">
    <property type="entry name" value="CBM96"/>
</dbReference>
<comment type="subcellular location">
    <subcellularLocation>
        <location evidence="1">Secreted</location>
    </subcellularLocation>
</comment>
<name>A0A1V9FWN9_9BACT</name>
<evidence type="ECO:0000259" key="4">
    <source>
        <dbReference type="Pfam" id="PF24517"/>
    </source>
</evidence>
<evidence type="ECO:0000256" key="3">
    <source>
        <dbReference type="ARBA" id="ARBA00022729"/>
    </source>
</evidence>
<evidence type="ECO:0000313" key="5">
    <source>
        <dbReference type="EMBL" id="OQP62730.1"/>
    </source>
</evidence>
<keyword evidence="3" id="KW-0732">Signal</keyword>
<feature type="domain" description="Carbohydrate-binding module family 96" evidence="4">
    <location>
        <begin position="76"/>
        <end position="242"/>
    </location>
</feature>
<dbReference type="STRING" id="1703345.A3860_27360"/>
<dbReference type="Proteomes" id="UP000192796">
    <property type="component" value="Unassembled WGS sequence"/>
</dbReference>
<reference evidence="5 6" key="1">
    <citation type="submission" date="2016-03" db="EMBL/GenBank/DDBJ databases">
        <title>Niastella vici sp. nov., isolated from farmland soil.</title>
        <authorList>
            <person name="Chen L."/>
            <person name="Wang D."/>
            <person name="Yang S."/>
            <person name="Wang G."/>
        </authorList>
    </citation>
    <scope>NUCLEOTIDE SEQUENCE [LARGE SCALE GENOMIC DNA]</scope>
    <source>
        <strain evidence="5 6">DJ57</strain>
    </source>
</reference>
<accession>A0A1V9FWN9</accession>